<protein>
    <submittedName>
        <fullName evidence="7">Cyclopropane-fatty-acyl-phospholipid synthase</fullName>
    </submittedName>
</protein>
<keyword evidence="5" id="KW-0443">Lipid metabolism</keyword>
<evidence type="ECO:0000256" key="3">
    <source>
        <dbReference type="ARBA" id="ARBA00022679"/>
    </source>
</evidence>
<dbReference type="EMBL" id="BMJV01000003">
    <property type="protein sequence ID" value="GGG71939.1"/>
    <property type="molecule type" value="Genomic_DNA"/>
</dbReference>
<reference evidence="7" key="1">
    <citation type="journal article" date="2014" name="Int. J. Syst. Evol. Microbiol.">
        <title>Complete genome sequence of Corynebacterium casei LMG S-19264T (=DSM 44701T), isolated from a smear-ripened cheese.</title>
        <authorList>
            <consortium name="US DOE Joint Genome Institute (JGI-PGF)"/>
            <person name="Walter F."/>
            <person name="Albersmeier A."/>
            <person name="Kalinowski J."/>
            <person name="Ruckert C."/>
        </authorList>
    </citation>
    <scope>NUCLEOTIDE SEQUENCE</scope>
    <source>
        <strain evidence="7">CGMCC 1.15762</strain>
    </source>
</reference>
<evidence type="ECO:0000256" key="2">
    <source>
        <dbReference type="ARBA" id="ARBA00022603"/>
    </source>
</evidence>
<dbReference type="Proteomes" id="UP000617145">
    <property type="component" value="Unassembled WGS sequence"/>
</dbReference>
<comment type="similarity">
    <text evidence="1">Belongs to the CFA/CMAS family.</text>
</comment>
<proteinExistence type="inferred from homology"/>
<keyword evidence="2" id="KW-0489">Methyltransferase</keyword>
<feature type="active site" evidence="6">
    <location>
        <position position="371"/>
    </location>
</feature>
<organism evidence="7 8">
    <name type="scientific">Salipiger pallidus</name>
    <dbReference type="NCBI Taxonomy" id="1775170"/>
    <lineage>
        <taxon>Bacteria</taxon>
        <taxon>Pseudomonadati</taxon>
        <taxon>Pseudomonadota</taxon>
        <taxon>Alphaproteobacteria</taxon>
        <taxon>Rhodobacterales</taxon>
        <taxon>Roseobacteraceae</taxon>
        <taxon>Salipiger</taxon>
    </lineage>
</organism>
<evidence type="ECO:0000256" key="4">
    <source>
        <dbReference type="ARBA" id="ARBA00022691"/>
    </source>
</evidence>
<evidence type="ECO:0000313" key="7">
    <source>
        <dbReference type="EMBL" id="GGG71939.1"/>
    </source>
</evidence>
<keyword evidence="4" id="KW-0949">S-adenosyl-L-methionine</keyword>
<dbReference type="GO" id="GO:0008168">
    <property type="term" value="F:methyltransferase activity"/>
    <property type="evidence" value="ECO:0007669"/>
    <property type="project" value="UniProtKB-KW"/>
</dbReference>
<dbReference type="InterPro" id="IPR029063">
    <property type="entry name" value="SAM-dependent_MTases_sf"/>
</dbReference>
<keyword evidence="8" id="KW-1185">Reference proteome</keyword>
<dbReference type="CDD" id="cd02440">
    <property type="entry name" value="AdoMet_MTases"/>
    <property type="match status" value="1"/>
</dbReference>
<dbReference type="GO" id="GO:0032259">
    <property type="term" value="P:methylation"/>
    <property type="evidence" value="ECO:0007669"/>
    <property type="project" value="UniProtKB-KW"/>
</dbReference>
<keyword evidence="3" id="KW-0808">Transferase</keyword>
<evidence type="ECO:0000256" key="6">
    <source>
        <dbReference type="PIRSR" id="PIRSR003085-1"/>
    </source>
</evidence>
<dbReference type="Pfam" id="PF02353">
    <property type="entry name" value="CMAS"/>
    <property type="match status" value="1"/>
</dbReference>
<dbReference type="RefSeq" id="WP_188790063.1">
    <property type="nucleotide sequence ID" value="NZ_BMJV01000003.1"/>
</dbReference>
<dbReference type="PIRSF" id="PIRSF003085">
    <property type="entry name" value="CMAS"/>
    <property type="match status" value="1"/>
</dbReference>
<dbReference type="GO" id="GO:0008610">
    <property type="term" value="P:lipid biosynthetic process"/>
    <property type="evidence" value="ECO:0007669"/>
    <property type="project" value="InterPro"/>
</dbReference>
<name>A0A8J2ZJZ2_9RHOB</name>
<dbReference type="SUPFAM" id="SSF53335">
    <property type="entry name" value="S-adenosyl-L-methionine-dependent methyltransferases"/>
    <property type="match status" value="1"/>
</dbReference>
<dbReference type="InterPro" id="IPR003333">
    <property type="entry name" value="CMAS"/>
</dbReference>
<evidence type="ECO:0000313" key="8">
    <source>
        <dbReference type="Proteomes" id="UP000617145"/>
    </source>
</evidence>
<sequence>MFERQIESRLLGCLDKIEHGTLTLTTPDGKTRVFGGRQPGIDADLTIADWRAGPAVAAKGDIGLTEAYRDGWVDSTDLAAFLTFGLQNEDALEPFLYGHPIQALMVRALYLFNRNTKAGSRRNISAHYDLGNDFYKLWLDETMTYSSALYRPEDASAADPLVPAQHRKYDRILEGLGRSSGNVLEIGCGWGGFAERALTHGDFATKGLTLSREQAQFARERLGRDADIAIQDYRDEYGRFDSVVSIEMFEAVGERYWPTYFGKLKHVLADKGRAMVQTITMADRYFDRYRVSGDMIRSFVFPGGMLPSPNAFRDLAESAGLQVEDSFSFGKDYARTLRDWQARFEARLPEVRAQGFDENFIRIWRFYLAACTAAFEVGRTDVYQYRLSHA</sequence>
<dbReference type="PANTHER" id="PTHR43667:SF2">
    <property type="entry name" value="FATTY ACID C-METHYL TRANSFERASE"/>
    <property type="match status" value="1"/>
</dbReference>
<accession>A0A8J2ZJZ2</accession>
<reference evidence="7" key="2">
    <citation type="submission" date="2020-09" db="EMBL/GenBank/DDBJ databases">
        <authorList>
            <person name="Sun Q."/>
            <person name="Zhou Y."/>
        </authorList>
    </citation>
    <scope>NUCLEOTIDE SEQUENCE</scope>
    <source>
        <strain evidence="7">CGMCC 1.15762</strain>
    </source>
</reference>
<dbReference type="PANTHER" id="PTHR43667">
    <property type="entry name" value="CYCLOPROPANE-FATTY-ACYL-PHOSPHOLIPID SYNTHASE"/>
    <property type="match status" value="1"/>
</dbReference>
<evidence type="ECO:0000256" key="5">
    <source>
        <dbReference type="ARBA" id="ARBA00023098"/>
    </source>
</evidence>
<dbReference type="Gene3D" id="3.40.50.150">
    <property type="entry name" value="Vaccinia Virus protein VP39"/>
    <property type="match status" value="1"/>
</dbReference>
<gene>
    <name evidence="7" type="ORF">GCM10011415_19860</name>
</gene>
<dbReference type="InterPro" id="IPR050723">
    <property type="entry name" value="CFA/CMAS"/>
</dbReference>
<dbReference type="AlphaFoldDB" id="A0A8J2ZJZ2"/>
<evidence type="ECO:0000256" key="1">
    <source>
        <dbReference type="ARBA" id="ARBA00010815"/>
    </source>
</evidence>
<comment type="caution">
    <text evidence="7">The sequence shown here is derived from an EMBL/GenBank/DDBJ whole genome shotgun (WGS) entry which is preliminary data.</text>
</comment>